<name>A0A068NTN4_FIMGI</name>
<dbReference type="EMBL" id="CP007139">
    <property type="protein sequence ID" value="AIE86717.1"/>
    <property type="molecule type" value="Genomic_DNA"/>
</dbReference>
<dbReference type="SUPFAM" id="SSF69304">
    <property type="entry name" value="Tricorn protease N-terminal domain"/>
    <property type="match status" value="1"/>
</dbReference>
<protein>
    <submittedName>
        <fullName evidence="2">Uncharacterized protein</fullName>
    </submittedName>
</protein>
<dbReference type="KEGG" id="fgi:OP10G_3349"/>
<accession>A0A068NTN4</accession>
<dbReference type="eggNOG" id="COG2374">
    <property type="taxonomic scope" value="Bacteria"/>
</dbReference>
<keyword evidence="3" id="KW-1185">Reference proteome</keyword>
<feature type="signal peptide" evidence="1">
    <location>
        <begin position="1"/>
        <end position="26"/>
    </location>
</feature>
<dbReference type="eggNOG" id="COG2319">
    <property type="taxonomic scope" value="Bacteria"/>
</dbReference>
<evidence type="ECO:0000313" key="2">
    <source>
        <dbReference type="EMBL" id="AIE86717.1"/>
    </source>
</evidence>
<gene>
    <name evidence="2" type="ORF">OP10G_3349</name>
</gene>
<organism evidence="2 3">
    <name type="scientific">Fimbriimonas ginsengisoli Gsoil 348</name>
    <dbReference type="NCBI Taxonomy" id="661478"/>
    <lineage>
        <taxon>Bacteria</taxon>
        <taxon>Bacillati</taxon>
        <taxon>Armatimonadota</taxon>
        <taxon>Fimbriimonadia</taxon>
        <taxon>Fimbriimonadales</taxon>
        <taxon>Fimbriimonadaceae</taxon>
        <taxon>Fimbriimonas</taxon>
    </lineage>
</organism>
<dbReference type="HOGENOM" id="CLU_247662_0_0_0"/>
<keyword evidence="1" id="KW-0732">Signal</keyword>
<reference evidence="2 3" key="1">
    <citation type="journal article" date="2014" name="PLoS ONE">
        <title>The first complete genome sequence of the class fimbriimonadia in the phylum armatimonadetes.</title>
        <authorList>
            <person name="Hu Z.Y."/>
            <person name="Wang Y.Z."/>
            <person name="Im W.T."/>
            <person name="Wang S.Y."/>
            <person name="Zhao G.P."/>
            <person name="Zheng H.J."/>
            <person name="Quan Z.X."/>
        </authorList>
    </citation>
    <scope>NUCLEOTIDE SEQUENCE [LARGE SCALE GENOMIC DNA]</scope>
    <source>
        <strain evidence="2">Gsoil 348</strain>
    </source>
</reference>
<feature type="chain" id="PRO_5001651951" evidence="1">
    <location>
        <begin position="27"/>
        <end position="1522"/>
    </location>
</feature>
<proteinExistence type="predicted"/>
<dbReference type="Proteomes" id="UP000027982">
    <property type="component" value="Chromosome"/>
</dbReference>
<sequence>MLRSFRICIQLLSTLAMFLLASVGFGQGPAPSSLTFNPASVVGSKNSIATLTLSGPAPAGGLVVTLSDDSPSANEPASVTVPAGQKSTVFNVSTVAVPTDTNVTITATAGASSAQGVLTITAPRMVSLTASPTTILGGAKTTITATISSVAPAGGFTLSIASNNSAVIPASTITILAGGTSRALTLTSASVPANTLVTLSTGLNGSIVSTGVTVLGVSLASLSVSPTSVVGGNSATVTATLTNEVPPGTTFVFTPSSSSPSISVPASVSVVAGASSATYTATTVPVATNLSATLSASAGGATVSTPFSVTAPTLVSFSYSPTTIAGGGATTGTITISSAAPAGGLPIALTIDKTVASVPASVSVPAGATTCTFTSKSAAVAADVTATATAKLNGASLQAQFKITAPTLISLGFSPPGVSGGVSSTGTATISSPAPKGGLVVALKVDKPAASVPASVTVLQGATSASFVATTTPVAADTVVTGTATLAGISQTAQLTVRFSGLVSLTMSPSSVNGGASSTGTVTLASPAPAGGTLVNLSSNVSAVVTPSSVTIPEGQSSATFTAVTSQVAGDTTATITATAAGTTVSGTLTVVSYKMVSLEFSPTTVVGGSSSVGTVTISAPAPAGGILIALSKDKPAVTVPSTVSVAEGATTATFTATTVAVASDVTANVTGSFSGTSATGPLKLSAPTISSFAFSPNSVTGGQSSTGTVTLSSAAATGGVAVALASNSSAVPVPSSVTVPAGATSVTFNVTTTSVSADTTGTVTATLNGANTTAQLGVTAPSITSIVFSPNSVVGGVNSTGTMTLLHAAPAGGETITIASSKPSVRVPASVFVPAGATKVTFRARTSPVLANLSAVVTATLNGESTSGTLTVKAPTITSVTVSPSSITLGTPGVITVTISSPAPHGYFAVSFLPAGDALGTPAPLLIPAGQTVGHTMLPTNALNSLASTPATATISASLNNVNTKSNSFTLTAPALTAQLTSQVSELRGGTSTPGFVSTNIKAGGLKFTLTSSDPAAVGVPSTVTIPTGSHVVAFTITTSAVATSKTVTVTATANGVSATEDIYVQGPAYLDAFPTGGKIGLQNPAPAGGLTFSLSSSSGVMTVPSTVTIPAGATSASYAATSANVDSDTVVTVSATLNGTTLTRDVLLRPTSFIVQVIPSELTGGSQAVLKVILSSPAPAGGSVLQINSSSASGGLPFSVTVPEGQTQASVLFTTSPVSFVTPVTITPSGDFPQPVTMYLDPAPTDLGERVFFEAGATLQAGSGGLSPGVGIYSVNMDGTNVQTYSNTAHLLDVSLDGSVILADDGSSSYTFIDALSGATAPGPPRTVGTTSLTNPKFFPDGRSLLFQADATTMGIYDMSTGIITSLVPMGGSILSYSVLADGDFYVQVADGAFSDLYRVQGGSPAQIINGFAGNLDAAPGRPAASLMLISKKLSVGTWQAYSLNGTQTTALISSTAYTQVSAFNYFDPVGTFDGNAFSVWSDQGGIVGIYSLDNQKPLRILFSASGLGNPIFRIIPIIP</sequence>
<evidence type="ECO:0000256" key="1">
    <source>
        <dbReference type="SAM" id="SignalP"/>
    </source>
</evidence>
<evidence type="ECO:0000313" key="3">
    <source>
        <dbReference type="Proteomes" id="UP000027982"/>
    </source>
</evidence>